<reference evidence="1 2" key="1">
    <citation type="submission" date="2009-10" db="EMBL/GenBank/DDBJ databases">
        <authorList>
            <person name="Weinstock G."/>
            <person name="Sodergren E."/>
            <person name="Clifton S."/>
            <person name="Fulton L."/>
            <person name="Fulton B."/>
            <person name="Courtney L."/>
            <person name="Fronick C."/>
            <person name="Harrison M."/>
            <person name="Strong C."/>
            <person name="Farmer C."/>
            <person name="Delahaunty K."/>
            <person name="Markovic C."/>
            <person name="Hall O."/>
            <person name="Minx P."/>
            <person name="Tomlinson C."/>
            <person name="Mitreva M."/>
            <person name="Nelson J."/>
            <person name="Hou S."/>
            <person name="Wollam A."/>
            <person name="Pepin K.H."/>
            <person name="Johnson M."/>
            <person name="Bhonagiri V."/>
            <person name="Nash W.E."/>
            <person name="Warren W."/>
            <person name="Chinwalla A."/>
            <person name="Mardis E.R."/>
            <person name="Wilson R.K."/>
        </authorList>
    </citation>
    <scope>NUCLEOTIDE SEQUENCE [LARGE SCALE GENOMIC DNA]</scope>
    <source>
        <strain evidence="1 2">ATCC 23970</strain>
    </source>
</reference>
<evidence type="ECO:0000313" key="1">
    <source>
        <dbReference type="EMBL" id="EEZ76799.1"/>
    </source>
</evidence>
<protein>
    <submittedName>
        <fullName evidence="1">Uncharacterized protein</fullName>
    </submittedName>
</protein>
<proteinExistence type="predicted"/>
<comment type="caution">
    <text evidence="1">The sequence shown here is derived from an EMBL/GenBank/DDBJ whole genome shotgun (WGS) entry which is preliminary data.</text>
</comment>
<dbReference type="PATRIC" id="fig|546265.8.peg.1734"/>
<dbReference type="AlphaFoldDB" id="D0W6V4"/>
<dbReference type="EMBL" id="ACEQ02000002">
    <property type="protein sequence ID" value="EEZ76799.1"/>
    <property type="molecule type" value="Genomic_DNA"/>
</dbReference>
<accession>D0W6V4</accession>
<dbReference type="Proteomes" id="UP000003843">
    <property type="component" value="Unassembled WGS sequence"/>
</dbReference>
<name>D0W6V4_NEILA</name>
<sequence>MHTQYTDTQYVTVPLNLWREIVDTCTIGVEYSNNARSVLINTLCALSGKDTFQVWRHEDTEGSAMANINEHLRGSREAYGEMFTYDLWEMLWRIRKFALEAAQREGLQVGDLLTETLAGATNKA</sequence>
<evidence type="ECO:0000313" key="2">
    <source>
        <dbReference type="Proteomes" id="UP000003843"/>
    </source>
</evidence>
<organism evidence="1 2">
    <name type="scientific">Neisseria lactamica ATCC 23970</name>
    <dbReference type="NCBI Taxonomy" id="546265"/>
    <lineage>
        <taxon>Bacteria</taxon>
        <taxon>Pseudomonadati</taxon>
        <taxon>Pseudomonadota</taxon>
        <taxon>Betaproteobacteria</taxon>
        <taxon>Neisseriales</taxon>
        <taxon>Neisseriaceae</taxon>
        <taxon>Neisseria</taxon>
    </lineage>
</organism>
<gene>
    <name evidence="1" type="ORF">NEILACOT_03245</name>
</gene>